<reference evidence="2 3" key="1">
    <citation type="journal article" date="2016" name="Nat. Commun.">
        <title>Thousands of microbial genomes shed light on interconnected biogeochemical processes in an aquifer system.</title>
        <authorList>
            <person name="Anantharaman K."/>
            <person name="Brown C.T."/>
            <person name="Hug L.A."/>
            <person name="Sharon I."/>
            <person name="Castelle C.J."/>
            <person name="Probst A.J."/>
            <person name="Thomas B.C."/>
            <person name="Singh A."/>
            <person name="Wilkins M.J."/>
            <person name="Karaoz U."/>
            <person name="Brodie E.L."/>
            <person name="Williams K.H."/>
            <person name="Hubbard S.S."/>
            <person name="Banfield J.F."/>
        </authorList>
    </citation>
    <scope>NUCLEOTIDE SEQUENCE [LARGE SCALE GENOMIC DNA]</scope>
</reference>
<name>A0A1F6FRD7_9BACT</name>
<dbReference type="InterPro" id="IPR037914">
    <property type="entry name" value="SpoVT-AbrB_sf"/>
</dbReference>
<dbReference type="SUPFAM" id="SSF89447">
    <property type="entry name" value="AbrB/MazE/MraZ-like"/>
    <property type="match status" value="1"/>
</dbReference>
<dbReference type="Gene3D" id="2.10.260.10">
    <property type="match status" value="1"/>
</dbReference>
<protein>
    <recommendedName>
        <fullName evidence="1">SpoVT-AbrB domain-containing protein</fullName>
    </recommendedName>
</protein>
<feature type="domain" description="SpoVT-AbrB" evidence="1">
    <location>
        <begin position="3"/>
        <end position="48"/>
    </location>
</feature>
<dbReference type="Pfam" id="PF04014">
    <property type="entry name" value="MazE_antitoxin"/>
    <property type="match status" value="1"/>
</dbReference>
<evidence type="ECO:0000313" key="2">
    <source>
        <dbReference type="EMBL" id="OGG88407.1"/>
    </source>
</evidence>
<dbReference type="SMART" id="SM00966">
    <property type="entry name" value="SpoVT_AbrB"/>
    <property type="match status" value="1"/>
</dbReference>
<proteinExistence type="predicted"/>
<comment type="caution">
    <text evidence="2">The sequence shown here is derived from an EMBL/GenBank/DDBJ whole genome shotgun (WGS) entry which is preliminary data.</text>
</comment>
<dbReference type="EMBL" id="MFMT01000021">
    <property type="protein sequence ID" value="OGG88407.1"/>
    <property type="molecule type" value="Genomic_DNA"/>
</dbReference>
<evidence type="ECO:0000313" key="3">
    <source>
        <dbReference type="Proteomes" id="UP000179230"/>
    </source>
</evidence>
<gene>
    <name evidence="2" type="ORF">A2592_01170</name>
</gene>
<dbReference type="GO" id="GO:0003677">
    <property type="term" value="F:DNA binding"/>
    <property type="evidence" value="ECO:0007669"/>
    <property type="project" value="InterPro"/>
</dbReference>
<feature type="non-terminal residue" evidence="2">
    <location>
        <position position="1"/>
    </location>
</feature>
<sequence length="82" mass="8945">KISKWGNGYGIRVPIDTLQAYQLTEGSEVILSRESNGVKISPHTPSLSDLSLKDIMKGVVPEMLASDKAESFFGSPHGNEVW</sequence>
<dbReference type="InterPro" id="IPR007159">
    <property type="entry name" value="SpoVT-AbrB_dom"/>
</dbReference>
<evidence type="ECO:0000259" key="1">
    <source>
        <dbReference type="SMART" id="SM00966"/>
    </source>
</evidence>
<organism evidence="2 3">
    <name type="scientific">Candidatus Kaiserbacteria bacterium RIFOXYD1_FULL_42_15</name>
    <dbReference type="NCBI Taxonomy" id="1798532"/>
    <lineage>
        <taxon>Bacteria</taxon>
        <taxon>Candidatus Kaiseribacteriota</taxon>
    </lineage>
</organism>
<dbReference type="AlphaFoldDB" id="A0A1F6FRD7"/>
<dbReference type="Proteomes" id="UP000179230">
    <property type="component" value="Unassembled WGS sequence"/>
</dbReference>
<accession>A0A1F6FRD7</accession>